<keyword evidence="3" id="KW-0597">Phosphoprotein</keyword>
<dbReference type="InterPro" id="IPR036890">
    <property type="entry name" value="HATPase_C_sf"/>
</dbReference>
<name>A0ABV2RC19_9CAUL</name>
<protein>
    <recommendedName>
        <fullName evidence="2">histidine kinase</fullName>
        <ecNumber evidence="2">2.7.13.3</ecNumber>
    </recommendedName>
</protein>
<dbReference type="InterPro" id="IPR005330">
    <property type="entry name" value="MHYT_dom"/>
</dbReference>
<dbReference type="Gene3D" id="3.30.450.20">
    <property type="entry name" value="PAS domain"/>
    <property type="match status" value="1"/>
</dbReference>
<dbReference type="PROSITE" id="PS50924">
    <property type="entry name" value="MHYT"/>
    <property type="match status" value="1"/>
</dbReference>
<dbReference type="SUPFAM" id="SSF55785">
    <property type="entry name" value="PYP-like sensor domain (PAS domain)"/>
    <property type="match status" value="1"/>
</dbReference>
<evidence type="ECO:0000256" key="7">
    <source>
        <dbReference type="ARBA" id="ARBA00022777"/>
    </source>
</evidence>
<evidence type="ECO:0000259" key="11">
    <source>
        <dbReference type="PROSITE" id="PS50924"/>
    </source>
</evidence>
<feature type="transmembrane region" description="Helical" evidence="9">
    <location>
        <begin position="165"/>
        <end position="188"/>
    </location>
</feature>
<dbReference type="InterPro" id="IPR011102">
    <property type="entry name" value="Sig_transdc_His_kinase_HWE"/>
</dbReference>
<keyword evidence="13" id="KW-1185">Reference proteome</keyword>
<dbReference type="InterPro" id="IPR013655">
    <property type="entry name" value="PAS_fold_3"/>
</dbReference>
<accession>A0ABV2RC19</accession>
<evidence type="ECO:0000313" key="12">
    <source>
        <dbReference type="EMBL" id="MET4684119.1"/>
    </source>
</evidence>
<dbReference type="PANTHER" id="PTHR41523:SF8">
    <property type="entry name" value="ETHYLENE RESPONSE SENSOR PROTEIN"/>
    <property type="match status" value="1"/>
</dbReference>
<keyword evidence="12" id="KW-0548">Nucleotidyltransferase</keyword>
<feature type="transmembrane region" description="Helical" evidence="9">
    <location>
        <begin position="208"/>
        <end position="228"/>
    </location>
</feature>
<dbReference type="SMART" id="SM00911">
    <property type="entry name" value="HWE_HK"/>
    <property type="match status" value="1"/>
</dbReference>
<feature type="domain" description="MHYT" evidence="11">
    <location>
        <begin position="5"/>
        <end position="192"/>
    </location>
</feature>
<evidence type="ECO:0000259" key="10">
    <source>
        <dbReference type="PROSITE" id="PS50113"/>
    </source>
</evidence>
<proteinExistence type="predicted"/>
<sequence length="557" mass="60038">MHPHVFSVFGGLSVVVAIFAAWTALDLFRMVRERQGTERLRWLATAALAMGGGVWAMHFIAMLGFDPGAAVSYDPTLTIASFLLAVIGTSLAFTIAARGPGLSLTLGAGTVMGLSICGMHYVGMAAMKTAVFMSYSGGMVLASAGIALTASGAALYAARRERSPVWRFAAAVILGMAVVGMHYTAMLAMEVTPMYEAGPPHAAAASPVMLAVAVAAVTMIILILALAASMIDQRDKLLSVIDAGGVGYWELSLPDRSLWISDRARSLLDVPAEAPFGLEALTQRLSPEAPPLTRAEVERILAEDGDYEVEHRMRGRDRWLHMRGRVIRSRSGRWVKLAGVIIDVTERHLAFAALSESEHRQRLLINELNHRVKNTLATIQSIAALTARRTGDAESFMRLFEARLMALSETHNLLTANGWETADLRDLVLQELRPYAEERVSMTGPPAALEAEQALAMALILHELTTNAAKYGALSDPDGRIEVVWGEADAEGVTAMEWREVGVRAVPPPTRTGFGTRLINTSVRGALKGTAEMDYADGRLRCRLTFRAGEAGTKSGT</sequence>
<dbReference type="InterPro" id="IPR035965">
    <property type="entry name" value="PAS-like_dom_sf"/>
</dbReference>
<keyword evidence="6" id="KW-0547">Nucleotide-binding</keyword>
<dbReference type="Proteomes" id="UP001549313">
    <property type="component" value="Unassembled WGS sequence"/>
</dbReference>
<evidence type="ECO:0000256" key="6">
    <source>
        <dbReference type="ARBA" id="ARBA00022741"/>
    </source>
</evidence>
<dbReference type="Pfam" id="PF07536">
    <property type="entry name" value="HWE_HK"/>
    <property type="match status" value="1"/>
</dbReference>
<feature type="transmembrane region" description="Helical" evidence="9">
    <location>
        <begin position="40"/>
        <end position="65"/>
    </location>
</feature>
<feature type="transmembrane region" description="Helical" evidence="9">
    <location>
        <begin position="135"/>
        <end position="158"/>
    </location>
</feature>
<dbReference type="Pfam" id="PF08447">
    <property type="entry name" value="PAS_3"/>
    <property type="match status" value="1"/>
</dbReference>
<keyword evidence="7 12" id="KW-0418">Kinase</keyword>
<feature type="transmembrane region" description="Helical" evidence="9">
    <location>
        <begin position="6"/>
        <end position="28"/>
    </location>
</feature>
<dbReference type="PROSITE" id="PS50113">
    <property type="entry name" value="PAC"/>
    <property type="match status" value="1"/>
</dbReference>
<comment type="caution">
    <text evidence="12">The sequence shown here is derived from an EMBL/GenBank/DDBJ whole genome shotgun (WGS) entry which is preliminary data.</text>
</comment>
<gene>
    <name evidence="12" type="ORF">ABIE19_002049</name>
</gene>
<organism evidence="12 13">
    <name type="scientific">Brevundimonas faecalis</name>
    <dbReference type="NCBI Taxonomy" id="947378"/>
    <lineage>
        <taxon>Bacteria</taxon>
        <taxon>Pseudomonadati</taxon>
        <taxon>Pseudomonadota</taxon>
        <taxon>Alphaproteobacteria</taxon>
        <taxon>Caulobacterales</taxon>
        <taxon>Caulobacteraceae</taxon>
        <taxon>Brevundimonas</taxon>
    </lineage>
</organism>
<dbReference type="Gene3D" id="3.30.565.10">
    <property type="entry name" value="Histidine kinase-like ATPase, C-terminal domain"/>
    <property type="match status" value="1"/>
</dbReference>
<evidence type="ECO:0000256" key="3">
    <source>
        <dbReference type="ARBA" id="ARBA00022553"/>
    </source>
</evidence>
<dbReference type="InterPro" id="IPR000700">
    <property type="entry name" value="PAS-assoc_C"/>
</dbReference>
<keyword evidence="9" id="KW-0812">Transmembrane</keyword>
<keyword evidence="5" id="KW-0677">Repeat</keyword>
<evidence type="ECO:0000256" key="8">
    <source>
        <dbReference type="ARBA" id="ARBA00022840"/>
    </source>
</evidence>
<evidence type="ECO:0000313" key="13">
    <source>
        <dbReference type="Proteomes" id="UP001549313"/>
    </source>
</evidence>
<keyword evidence="9" id="KW-1133">Transmembrane helix</keyword>
<feature type="domain" description="PAC" evidence="10">
    <location>
        <begin position="303"/>
        <end position="356"/>
    </location>
</feature>
<dbReference type="GO" id="GO:0052621">
    <property type="term" value="F:diguanylate cyclase activity"/>
    <property type="evidence" value="ECO:0007669"/>
    <property type="project" value="UniProtKB-EC"/>
</dbReference>
<evidence type="ECO:0000256" key="5">
    <source>
        <dbReference type="ARBA" id="ARBA00022737"/>
    </source>
</evidence>
<keyword evidence="4 12" id="KW-0808">Transferase</keyword>
<dbReference type="Pfam" id="PF03707">
    <property type="entry name" value="MHYT"/>
    <property type="match status" value="3"/>
</dbReference>
<reference evidence="12 13" key="1">
    <citation type="submission" date="2024-06" db="EMBL/GenBank/DDBJ databases">
        <title>Sorghum-associated microbial communities from plants grown in Nebraska, USA.</title>
        <authorList>
            <person name="Schachtman D."/>
        </authorList>
    </citation>
    <scope>NUCLEOTIDE SEQUENCE [LARGE SCALE GENOMIC DNA]</scope>
    <source>
        <strain evidence="12 13">2814</strain>
    </source>
</reference>
<comment type="catalytic activity">
    <reaction evidence="1">
        <text>ATP + protein L-histidine = ADP + protein N-phospho-L-histidine.</text>
        <dbReference type="EC" id="2.7.13.3"/>
    </reaction>
</comment>
<evidence type="ECO:0000256" key="2">
    <source>
        <dbReference type="ARBA" id="ARBA00012438"/>
    </source>
</evidence>
<evidence type="ECO:0000256" key="1">
    <source>
        <dbReference type="ARBA" id="ARBA00000085"/>
    </source>
</evidence>
<evidence type="ECO:0000256" key="9">
    <source>
        <dbReference type="PROSITE-ProRule" id="PRU00244"/>
    </source>
</evidence>
<dbReference type="GO" id="GO:0016301">
    <property type="term" value="F:kinase activity"/>
    <property type="evidence" value="ECO:0007669"/>
    <property type="project" value="UniProtKB-KW"/>
</dbReference>
<feature type="transmembrane region" description="Helical" evidence="9">
    <location>
        <begin position="104"/>
        <end position="123"/>
    </location>
</feature>
<dbReference type="RefSeq" id="WP_354089075.1">
    <property type="nucleotide sequence ID" value="NZ_JBEPTF010000002.1"/>
</dbReference>
<dbReference type="EMBL" id="JBEPTF010000002">
    <property type="protein sequence ID" value="MET4684119.1"/>
    <property type="molecule type" value="Genomic_DNA"/>
</dbReference>
<evidence type="ECO:0000256" key="4">
    <source>
        <dbReference type="ARBA" id="ARBA00022679"/>
    </source>
</evidence>
<dbReference type="PANTHER" id="PTHR41523">
    <property type="entry name" value="TWO-COMPONENT SYSTEM SENSOR PROTEIN"/>
    <property type="match status" value="1"/>
</dbReference>
<feature type="transmembrane region" description="Helical" evidence="9">
    <location>
        <begin position="77"/>
        <end position="97"/>
    </location>
</feature>
<keyword evidence="8" id="KW-0067">ATP-binding</keyword>
<dbReference type="EC" id="2.7.13.3" evidence="2"/>
<dbReference type="Gene3D" id="2.10.70.100">
    <property type="match status" value="1"/>
</dbReference>
<keyword evidence="9" id="KW-0472">Membrane</keyword>